<feature type="region of interest" description="Disordered" evidence="1">
    <location>
        <begin position="165"/>
        <end position="195"/>
    </location>
</feature>
<dbReference type="PANTHER" id="PTHR34693:SF5">
    <property type="match status" value="1"/>
</dbReference>
<evidence type="ECO:0000313" key="2">
    <source>
        <dbReference type="EMBL" id="OCT52229.1"/>
    </source>
</evidence>
<evidence type="ECO:0000313" key="3">
    <source>
        <dbReference type="Proteomes" id="UP000094526"/>
    </source>
</evidence>
<dbReference type="InterPro" id="IPR053203">
    <property type="entry name" value="Cisplatin_resist-associated"/>
</dbReference>
<keyword evidence="3" id="KW-1185">Reference proteome</keyword>
<comment type="caution">
    <text evidence="2">The sequence shown here is derived from an EMBL/GenBank/DDBJ whole genome shotgun (WGS) entry which is preliminary data.</text>
</comment>
<dbReference type="Proteomes" id="UP000094526">
    <property type="component" value="Unassembled WGS sequence"/>
</dbReference>
<dbReference type="VEuPathDB" id="FungiDB:G647_05929"/>
<dbReference type="eggNOG" id="ENOG502SD3B">
    <property type="taxonomic scope" value="Eukaryota"/>
</dbReference>
<dbReference type="AlphaFoldDB" id="A0A1C1CUQ1"/>
<sequence>MASTTQSWAAATQSWASWLLDSYASSVSPLATDTSFHHHEDSHSVSESSYHESHSSVSSISLSSAYGPYVKSGRGGAGNFTWETDLQLAPRSSSPVDLEANIPQRQTSLAERRKAAARLEHINTQETMRLRQSSTQYRGLGRGGAGNYASTDMLPIQRSVTLPATLISPSTPKPPSPKHQNLHPSVHPGRGGAGNYAAAAELSGRAETGKEQEERHAAEQRREQIVEEVDGLIQPPPGAWLGGRRKSESMYDQNTEGRDDKQAISPAYQAIEQGDRPASLTTGPLASSEIDASTRHLSAKSQTDANQRDPCRYLTDPEVSRQTFDNAGNMEMSRL</sequence>
<dbReference type="EMBL" id="LGRB01000009">
    <property type="protein sequence ID" value="OCT52229.1"/>
    <property type="molecule type" value="Genomic_DNA"/>
</dbReference>
<feature type="region of interest" description="Disordered" evidence="1">
    <location>
        <begin position="291"/>
        <end position="335"/>
    </location>
</feature>
<protein>
    <submittedName>
        <fullName evidence="2">Uncharacterized protein</fullName>
    </submittedName>
</protein>
<dbReference type="OrthoDB" id="4159136at2759"/>
<dbReference type="PANTHER" id="PTHR34693">
    <property type="entry name" value="PROTEIN PAR32"/>
    <property type="match status" value="1"/>
</dbReference>
<accession>A0A1C1CUQ1</accession>
<name>A0A1C1CUQ1_9EURO</name>
<feature type="compositionally biased region" description="Polar residues" evidence="1">
    <location>
        <begin position="295"/>
        <end position="305"/>
    </location>
</feature>
<gene>
    <name evidence="2" type="ORF">CLCR_08740</name>
</gene>
<organism evidence="2 3">
    <name type="scientific">Cladophialophora carrionii</name>
    <dbReference type="NCBI Taxonomy" id="86049"/>
    <lineage>
        <taxon>Eukaryota</taxon>
        <taxon>Fungi</taxon>
        <taxon>Dikarya</taxon>
        <taxon>Ascomycota</taxon>
        <taxon>Pezizomycotina</taxon>
        <taxon>Eurotiomycetes</taxon>
        <taxon>Chaetothyriomycetidae</taxon>
        <taxon>Chaetothyriales</taxon>
        <taxon>Herpotrichiellaceae</taxon>
        <taxon>Cladophialophora</taxon>
    </lineage>
</organism>
<reference evidence="3" key="1">
    <citation type="submission" date="2015-07" db="EMBL/GenBank/DDBJ databases">
        <authorList>
            <person name="Teixeira M.M."/>
            <person name="Souza R.C."/>
            <person name="Almeida L.G."/>
            <person name="Vicente V.A."/>
            <person name="de Hoog S."/>
            <person name="Bocca A.L."/>
            <person name="de Almeida S.R."/>
            <person name="Vasconcelos A.T."/>
            <person name="Felipe M.S."/>
        </authorList>
    </citation>
    <scope>NUCLEOTIDE SEQUENCE [LARGE SCALE GENOMIC DNA]</scope>
    <source>
        <strain evidence="3">KSF</strain>
    </source>
</reference>
<proteinExistence type="predicted"/>
<evidence type="ECO:0000256" key="1">
    <source>
        <dbReference type="SAM" id="MobiDB-lite"/>
    </source>
</evidence>
<dbReference type="VEuPathDB" id="FungiDB:CLCR_08740"/>